<dbReference type="OrthoDB" id="5410741at2759"/>
<reference evidence="1 3" key="1">
    <citation type="submission" date="2020-01" db="EMBL/GenBank/DDBJ databases">
        <authorList>
            <consortium name="DOE Joint Genome Institute"/>
            <person name="Haridas S."/>
            <person name="Albert R."/>
            <person name="Binder M."/>
            <person name="Bloem J."/>
            <person name="Labutti K."/>
            <person name="Salamov A."/>
            <person name="Andreopoulos B."/>
            <person name="Baker S.E."/>
            <person name="Barry K."/>
            <person name="Bills G."/>
            <person name="Bluhm B.H."/>
            <person name="Cannon C."/>
            <person name="Castanera R."/>
            <person name="Culley D.E."/>
            <person name="Daum C."/>
            <person name="Ezra D."/>
            <person name="Gonzalez J.B."/>
            <person name="Henrissat B."/>
            <person name="Kuo A."/>
            <person name="Liang C."/>
            <person name="Lipzen A."/>
            <person name="Lutzoni F."/>
            <person name="Magnuson J."/>
            <person name="Mondo S."/>
            <person name="Nolan M."/>
            <person name="Ohm R."/>
            <person name="Pangilinan J."/>
            <person name="Park H.-J."/>
            <person name="Ramirez L."/>
            <person name="Alfaro M."/>
            <person name="Sun H."/>
            <person name="Tritt A."/>
            <person name="Yoshinaga Y."/>
            <person name="Zwiers L.-H."/>
            <person name="Turgeon B.G."/>
            <person name="Goodwin S.B."/>
            <person name="Spatafora J.W."/>
            <person name="Crous P.W."/>
            <person name="Grigoriev I.V."/>
        </authorList>
    </citation>
    <scope>NUCLEOTIDE SEQUENCE</scope>
    <source>
        <strain evidence="1 3">CBS 781.70</strain>
    </source>
</reference>
<protein>
    <recommendedName>
        <fullName evidence="4">Tc1-like transposase DDE domain-containing protein</fullName>
    </recommendedName>
</protein>
<dbReference type="RefSeq" id="XP_033529626.1">
    <property type="nucleotide sequence ID" value="XM_033676869.1"/>
</dbReference>
<gene>
    <name evidence="1 3" type="ORF">P152DRAFT_406338</name>
</gene>
<accession>A0A6G1FQ88</accession>
<dbReference type="Gene3D" id="3.30.420.10">
    <property type="entry name" value="Ribonuclease H-like superfamily/Ribonuclease H"/>
    <property type="match status" value="1"/>
</dbReference>
<organism evidence="1">
    <name type="scientific">Eremomyces bilateralis CBS 781.70</name>
    <dbReference type="NCBI Taxonomy" id="1392243"/>
    <lineage>
        <taxon>Eukaryota</taxon>
        <taxon>Fungi</taxon>
        <taxon>Dikarya</taxon>
        <taxon>Ascomycota</taxon>
        <taxon>Pezizomycotina</taxon>
        <taxon>Dothideomycetes</taxon>
        <taxon>Dothideomycetes incertae sedis</taxon>
        <taxon>Eremomycetales</taxon>
        <taxon>Eremomycetaceae</taxon>
        <taxon>Eremomyces</taxon>
    </lineage>
</organism>
<sequence>SPDLNPIEAIWLIMKQRLRGGRWQTVAEFKEAIEREWKRITQQEIRQRIAEMPWRCKKVVELKGGRVRSDLW</sequence>
<keyword evidence="2" id="KW-1185">Reference proteome</keyword>
<dbReference type="AlphaFoldDB" id="A0A6G1FQ88"/>
<proteinExistence type="predicted"/>
<reference evidence="3" key="3">
    <citation type="submission" date="2025-04" db="UniProtKB">
        <authorList>
            <consortium name="RefSeq"/>
        </authorList>
    </citation>
    <scope>IDENTIFICATION</scope>
    <source>
        <strain evidence="3">CBS 781.70</strain>
    </source>
</reference>
<name>A0A6G1FQ88_9PEZI</name>
<evidence type="ECO:0000313" key="1">
    <source>
        <dbReference type="EMBL" id="KAF1807995.1"/>
    </source>
</evidence>
<reference evidence="3" key="2">
    <citation type="submission" date="2020-04" db="EMBL/GenBank/DDBJ databases">
        <authorList>
            <consortium name="NCBI Genome Project"/>
        </authorList>
    </citation>
    <scope>NUCLEOTIDE SEQUENCE</scope>
    <source>
        <strain evidence="3">CBS 781.70</strain>
    </source>
</reference>
<evidence type="ECO:0008006" key="4">
    <source>
        <dbReference type="Google" id="ProtNLM"/>
    </source>
</evidence>
<dbReference type="Proteomes" id="UP000504638">
    <property type="component" value="Unplaced"/>
</dbReference>
<dbReference type="InterPro" id="IPR036397">
    <property type="entry name" value="RNaseH_sf"/>
</dbReference>
<dbReference type="EMBL" id="ML975194">
    <property type="protein sequence ID" value="KAF1807995.1"/>
    <property type="molecule type" value="Genomic_DNA"/>
</dbReference>
<dbReference type="GeneID" id="54417439"/>
<evidence type="ECO:0000313" key="3">
    <source>
        <dbReference type="RefSeq" id="XP_033529626.1"/>
    </source>
</evidence>
<feature type="non-terminal residue" evidence="1">
    <location>
        <position position="1"/>
    </location>
</feature>
<evidence type="ECO:0000313" key="2">
    <source>
        <dbReference type="Proteomes" id="UP000504638"/>
    </source>
</evidence>
<dbReference type="GO" id="GO:0003676">
    <property type="term" value="F:nucleic acid binding"/>
    <property type="evidence" value="ECO:0007669"/>
    <property type="project" value="InterPro"/>
</dbReference>